<comment type="similarity">
    <text evidence="2 15 16">Belongs to the ATPase B chain family.</text>
</comment>
<evidence type="ECO:0000256" key="9">
    <source>
        <dbReference type="ARBA" id="ARBA00023065"/>
    </source>
</evidence>
<feature type="transmembrane region" description="Helical" evidence="15">
    <location>
        <begin position="6"/>
        <end position="27"/>
    </location>
</feature>
<evidence type="ECO:0000256" key="8">
    <source>
        <dbReference type="ARBA" id="ARBA00022989"/>
    </source>
</evidence>
<evidence type="ECO:0000256" key="1">
    <source>
        <dbReference type="ARBA" id="ARBA00004377"/>
    </source>
</evidence>
<evidence type="ECO:0000313" key="19">
    <source>
        <dbReference type="Proteomes" id="UP000253529"/>
    </source>
</evidence>
<keyword evidence="17" id="KW-0175">Coiled coil</keyword>
<dbReference type="PANTHER" id="PTHR33445">
    <property type="entry name" value="ATP SYNTHASE SUBUNIT B', CHLOROPLASTIC"/>
    <property type="match status" value="1"/>
</dbReference>
<evidence type="ECO:0000256" key="7">
    <source>
        <dbReference type="ARBA" id="ARBA00022781"/>
    </source>
</evidence>
<evidence type="ECO:0000256" key="11">
    <source>
        <dbReference type="ARBA" id="ARBA00023310"/>
    </source>
</evidence>
<dbReference type="GO" id="GO:0005886">
    <property type="term" value="C:plasma membrane"/>
    <property type="evidence" value="ECO:0007669"/>
    <property type="project" value="UniProtKB-SubCell"/>
</dbReference>
<keyword evidence="7 15" id="KW-0375">Hydrogen ion transport</keyword>
<dbReference type="AlphaFoldDB" id="A0A366F4X0"/>
<reference evidence="18 19" key="1">
    <citation type="submission" date="2018-06" db="EMBL/GenBank/DDBJ databases">
        <title>Genomic Encyclopedia of Type Strains, Phase IV (KMG-IV): sequencing the most valuable type-strain genomes for metagenomic binning, comparative biology and taxonomic classification.</title>
        <authorList>
            <person name="Goeker M."/>
        </authorList>
    </citation>
    <scope>NUCLEOTIDE SEQUENCE [LARGE SCALE GENOMIC DNA]</scope>
    <source>
        <strain evidence="18 19">DSM 24875</strain>
    </source>
</reference>
<feature type="coiled-coil region" evidence="17">
    <location>
        <begin position="31"/>
        <end position="58"/>
    </location>
</feature>
<keyword evidence="10 15" id="KW-0472">Membrane</keyword>
<evidence type="ECO:0000256" key="6">
    <source>
        <dbReference type="ARBA" id="ARBA00022692"/>
    </source>
</evidence>
<organism evidence="18 19">
    <name type="scientific">Roseiarcus fermentans</name>
    <dbReference type="NCBI Taxonomy" id="1473586"/>
    <lineage>
        <taxon>Bacteria</taxon>
        <taxon>Pseudomonadati</taxon>
        <taxon>Pseudomonadota</taxon>
        <taxon>Alphaproteobacteria</taxon>
        <taxon>Hyphomicrobiales</taxon>
        <taxon>Roseiarcaceae</taxon>
        <taxon>Roseiarcus</taxon>
    </lineage>
</organism>
<dbReference type="GO" id="GO:0046933">
    <property type="term" value="F:proton-transporting ATP synthase activity, rotational mechanism"/>
    <property type="evidence" value="ECO:0007669"/>
    <property type="project" value="UniProtKB-UniRule"/>
</dbReference>
<comment type="function">
    <text evidence="12 15">F(1)F(0) ATP synthase produces ATP from ADP in the presence of a proton or sodium gradient. F-type ATPases consist of two structural domains, F(1) containing the extramembraneous catalytic core and F(0) containing the membrane proton channel, linked together by a central stalk and a peripheral stalk. During catalysis, ATP synthesis in the catalytic domain of F(1) is coupled via a rotary mechanism of the central stalk subunits to proton translocation.</text>
</comment>
<comment type="function">
    <text evidence="13">Component of the F(0) channel, it forms part of the peripheral stalk, linking F(1) to F(0). The b'-subunit is a diverged and duplicated form of b found in plants and photosynthetic bacteria.</text>
</comment>
<dbReference type="Pfam" id="PF00430">
    <property type="entry name" value="ATP-synt_B"/>
    <property type="match status" value="1"/>
</dbReference>
<name>A0A366F4X0_9HYPH</name>
<sequence>MRIDWWTLGLQTVNVLILVAILARFLFRPVIAIMEERRAAAEKILADAEAERAAAVAAGAAAQSERERIEASRGAVLARAAEEAAALREAALASAKEDADQVRAAAETETRWARAAEEAAASERSARLAVDVAGKLMQRLPASAQVDGFIDGLAGALASLPEASRDGFGAPDRPTLTAPRPLTAAEIQSARDAFARALGRPVDLAVAVDPSLIAGLELETPHAVARNSFRADLKRIVEELTGHAGDHR</sequence>
<evidence type="ECO:0000313" key="18">
    <source>
        <dbReference type="EMBL" id="RBP09688.1"/>
    </source>
</evidence>
<protein>
    <recommendedName>
        <fullName evidence="15">ATP synthase subunit b</fullName>
    </recommendedName>
    <alternativeName>
        <fullName evidence="15">ATP synthase F(0) sector subunit b</fullName>
    </alternativeName>
    <alternativeName>
        <fullName evidence="15">ATPase subunit I</fullName>
    </alternativeName>
    <alternativeName>
        <fullName evidence="15">F-type ATPase subunit b</fullName>
        <shortName evidence="15">F-ATPase subunit b</shortName>
    </alternativeName>
</protein>
<dbReference type="GO" id="GO:0046961">
    <property type="term" value="F:proton-transporting ATPase activity, rotational mechanism"/>
    <property type="evidence" value="ECO:0007669"/>
    <property type="project" value="TreeGrafter"/>
</dbReference>
<keyword evidence="8 15" id="KW-1133">Transmembrane helix</keyword>
<dbReference type="OrthoDB" id="466272at2"/>
<proteinExistence type="inferred from homology"/>
<keyword evidence="5 15" id="KW-0138">CF(0)</keyword>
<evidence type="ECO:0000256" key="4">
    <source>
        <dbReference type="ARBA" id="ARBA00022475"/>
    </source>
</evidence>
<keyword evidence="4 15" id="KW-1003">Cell membrane</keyword>
<comment type="subcellular location">
    <subcellularLocation>
        <location evidence="1">Cell inner membrane</location>
        <topology evidence="1">Single-pass membrane protein</topology>
    </subcellularLocation>
    <subcellularLocation>
        <location evidence="15">Cell membrane</location>
        <topology evidence="15">Single-pass membrane protein</topology>
    </subcellularLocation>
</comment>
<evidence type="ECO:0000256" key="5">
    <source>
        <dbReference type="ARBA" id="ARBA00022547"/>
    </source>
</evidence>
<dbReference type="RefSeq" id="WP_113890701.1">
    <property type="nucleotide sequence ID" value="NZ_QNRK01000021.1"/>
</dbReference>
<evidence type="ECO:0000256" key="17">
    <source>
        <dbReference type="SAM" id="Coils"/>
    </source>
</evidence>
<dbReference type="Proteomes" id="UP000253529">
    <property type="component" value="Unassembled WGS sequence"/>
</dbReference>
<evidence type="ECO:0000256" key="13">
    <source>
        <dbReference type="ARBA" id="ARBA00025614"/>
    </source>
</evidence>
<keyword evidence="19" id="KW-1185">Reference proteome</keyword>
<evidence type="ECO:0000256" key="2">
    <source>
        <dbReference type="ARBA" id="ARBA00005513"/>
    </source>
</evidence>
<dbReference type="InterPro" id="IPR002146">
    <property type="entry name" value="ATP_synth_b/b'su_bac/chlpt"/>
</dbReference>
<dbReference type="EMBL" id="QNRK01000021">
    <property type="protein sequence ID" value="RBP09688.1"/>
    <property type="molecule type" value="Genomic_DNA"/>
</dbReference>
<dbReference type="PANTHER" id="PTHR33445:SF2">
    <property type="entry name" value="ATP SYNTHASE SUBUNIT B', CHLOROPLASTIC"/>
    <property type="match status" value="1"/>
</dbReference>
<dbReference type="InterPro" id="IPR050059">
    <property type="entry name" value="ATP_synthase_B_chain"/>
</dbReference>
<evidence type="ECO:0000256" key="14">
    <source>
        <dbReference type="ARBA" id="ARBA00025830"/>
    </source>
</evidence>
<evidence type="ECO:0000256" key="12">
    <source>
        <dbReference type="ARBA" id="ARBA00025198"/>
    </source>
</evidence>
<gene>
    <name evidence="15" type="primary">atpF</name>
    <name evidence="18" type="ORF">DFR50_12132</name>
</gene>
<keyword evidence="11 15" id="KW-0066">ATP synthesis</keyword>
<dbReference type="GO" id="GO:0045259">
    <property type="term" value="C:proton-transporting ATP synthase complex"/>
    <property type="evidence" value="ECO:0007669"/>
    <property type="project" value="UniProtKB-KW"/>
</dbReference>
<accession>A0A366F4X0</accession>
<keyword evidence="6 15" id="KW-0812">Transmembrane</keyword>
<keyword evidence="3 15" id="KW-0813">Transport</keyword>
<evidence type="ECO:0000256" key="10">
    <source>
        <dbReference type="ARBA" id="ARBA00023136"/>
    </source>
</evidence>
<dbReference type="HAMAP" id="MF_01398">
    <property type="entry name" value="ATP_synth_b_bprime"/>
    <property type="match status" value="1"/>
</dbReference>
<dbReference type="InterPro" id="IPR000711">
    <property type="entry name" value="ATPase_OSCP/dsu"/>
</dbReference>
<keyword evidence="9 15" id="KW-0406">Ion transport</keyword>
<dbReference type="Pfam" id="PF00213">
    <property type="entry name" value="OSCP"/>
    <property type="match status" value="1"/>
</dbReference>
<comment type="subunit">
    <text evidence="14 15">F-type ATPases have 2 components, F(1) - the catalytic core - and F(0) - the membrane proton channel. F(1) has five subunits: alpha(3), beta(3), gamma(1), delta(1), epsilon(1). F(0) has three main subunits: a(1), b(2) and c(10-14). The alpha and beta chains form an alternating ring which encloses part of the gamma chain. F(1) is attached to F(0) by a central stalk formed by the gamma and epsilon chains, while a peripheral stalk is formed by the delta and b chains.</text>
</comment>
<comment type="caution">
    <text evidence="18">The sequence shown here is derived from an EMBL/GenBank/DDBJ whole genome shotgun (WGS) entry which is preliminary data.</text>
</comment>
<evidence type="ECO:0000256" key="3">
    <source>
        <dbReference type="ARBA" id="ARBA00022448"/>
    </source>
</evidence>
<evidence type="ECO:0000256" key="15">
    <source>
        <dbReference type="HAMAP-Rule" id="MF_01398"/>
    </source>
</evidence>
<evidence type="ECO:0000256" key="16">
    <source>
        <dbReference type="RuleBase" id="RU003848"/>
    </source>
</evidence>